<dbReference type="EMBL" id="CAXITT010001152">
    <property type="protein sequence ID" value="CAL1548036.1"/>
    <property type="molecule type" value="Genomic_DNA"/>
</dbReference>
<dbReference type="Gene3D" id="2.60.120.200">
    <property type="match status" value="2"/>
</dbReference>
<evidence type="ECO:0000259" key="4">
    <source>
        <dbReference type="PROSITE" id="PS51304"/>
    </source>
</evidence>
<protein>
    <recommendedName>
        <fullName evidence="3">Galectin</fullName>
    </recommendedName>
</protein>
<dbReference type="GO" id="GO:0030246">
    <property type="term" value="F:carbohydrate binding"/>
    <property type="evidence" value="ECO:0007669"/>
    <property type="project" value="UniProtKB-UniRule"/>
</dbReference>
<evidence type="ECO:0000313" key="6">
    <source>
        <dbReference type="Proteomes" id="UP001497497"/>
    </source>
</evidence>
<feature type="domain" description="Galectin" evidence="4">
    <location>
        <begin position="162"/>
        <end position="299"/>
    </location>
</feature>
<feature type="domain" description="Galectin" evidence="4">
    <location>
        <begin position="7"/>
        <end position="137"/>
    </location>
</feature>
<dbReference type="Pfam" id="PF00337">
    <property type="entry name" value="Gal-bind_lectin"/>
    <property type="match status" value="2"/>
</dbReference>
<proteinExistence type="predicted"/>
<evidence type="ECO:0000313" key="5">
    <source>
        <dbReference type="EMBL" id="CAL1548036.1"/>
    </source>
</evidence>
<accession>A0AAV2INZ6</accession>
<dbReference type="Proteomes" id="UP001497497">
    <property type="component" value="Unassembled WGS sequence"/>
</dbReference>
<dbReference type="InterPro" id="IPR001079">
    <property type="entry name" value="Galectin_CRD"/>
</dbReference>
<name>A0AAV2INZ6_LYMST</name>
<comment type="caution">
    <text evidence="5">The sequence shown here is derived from an EMBL/GenBank/DDBJ whole genome shotgun (WGS) entry which is preliminary data.</text>
</comment>
<dbReference type="PROSITE" id="PS51304">
    <property type="entry name" value="GALECTIN"/>
    <property type="match status" value="2"/>
</dbReference>
<keyword evidence="6" id="KW-1185">Reference proteome</keyword>
<dbReference type="SUPFAM" id="SSF49899">
    <property type="entry name" value="Concanavalin A-like lectins/glucanases"/>
    <property type="match status" value="2"/>
</dbReference>
<dbReference type="PANTHER" id="PTHR11346">
    <property type="entry name" value="GALECTIN"/>
    <property type="match status" value="1"/>
</dbReference>
<dbReference type="CDD" id="cd00070">
    <property type="entry name" value="GLECT"/>
    <property type="match status" value="2"/>
</dbReference>
<evidence type="ECO:0000256" key="2">
    <source>
        <dbReference type="ARBA" id="ARBA00022737"/>
    </source>
</evidence>
<evidence type="ECO:0000256" key="1">
    <source>
        <dbReference type="ARBA" id="ARBA00022734"/>
    </source>
</evidence>
<reference evidence="5 6" key="1">
    <citation type="submission" date="2024-04" db="EMBL/GenBank/DDBJ databases">
        <authorList>
            <consortium name="Genoscope - CEA"/>
            <person name="William W."/>
        </authorList>
    </citation>
    <scope>NUCLEOTIDE SEQUENCE [LARGE SCALE GENOMIC DNA]</scope>
</reference>
<dbReference type="AlphaFoldDB" id="A0AAV2INZ6"/>
<keyword evidence="2" id="KW-0677">Repeat</keyword>
<evidence type="ECO:0000256" key="3">
    <source>
        <dbReference type="RuleBase" id="RU102079"/>
    </source>
</evidence>
<gene>
    <name evidence="5" type="ORF">GSLYS_00021353001</name>
</gene>
<dbReference type="GO" id="GO:0016936">
    <property type="term" value="F:galactoside binding"/>
    <property type="evidence" value="ECO:0007669"/>
    <property type="project" value="TreeGrafter"/>
</dbReference>
<dbReference type="InterPro" id="IPR044156">
    <property type="entry name" value="Galectin-like"/>
</dbReference>
<sequence length="299" mass="33614">MAYSVPHTANIPFTLADGKEIIIDGVVPHYGNRFSINLCSGPNYDSGDTALHFNPRLDQNEVVRTHNRGGWGHEEKHGGIPFYKGSPFEVKIVVRHHGYHIFVNNSLFCEFNHRIPKESVRYLYIHGDVTISRVAFVDVSYQITTLSRISHSLHTPPSPFPIVTPIQGGLVPGRTIVINGVPRHGASRFNVNLVCGPSFDANDVALHFDARFNYGNSHHTVVRTHKAGGAWGGEETHSPYFPFSHNVPFEILILVEHHGYKIAVNNQHFVEFNHRIQPLHRVNFLNIQGDVTVNSIKIF</sequence>
<dbReference type="SMART" id="SM00276">
    <property type="entry name" value="GLECT"/>
    <property type="match status" value="2"/>
</dbReference>
<dbReference type="SMART" id="SM00908">
    <property type="entry name" value="Gal-bind_lectin"/>
    <property type="match status" value="2"/>
</dbReference>
<dbReference type="PANTHER" id="PTHR11346:SF176">
    <property type="entry name" value="32 KDA BETA-GALACTOSIDE-BINDING LECTIN LEC-3"/>
    <property type="match status" value="1"/>
</dbReference>
<organism evidence="5 6">
    <name type="scientific">Lymnaea stagnalis</name>
    <name type="common">Great pond snail</name>
    <name type="synonym">Helix stagnalis</name>
    <dbReference type="NCBI Taxonomy" id="6523"/>
    <lineage>
        <taxon>Eukaryota</taxon>
        <taxon>Metazoa</taxon>
        <taxon>Spiralia</taxon>
        <taxon>Lophotrochozoa</taxon>
        <taxon>Mollusca</taxon>
        <taxon>Gastropoda</taxon>
        <taxon>Heterobranchia</taxon>
        <taxon>Euthyneura</taxon>
        <taxon>Panpulmonata</taxon>
        <taxon>Hygrophila</taxon>
        <taxon>Lymnaeoidea</taxon>
        <taxon>Lymnaeidae</taxon>
        <taxon>Lymnaea</taxon>
    </lineage>
</organism>
<dbReference type="FunFam" id="2.60.120.200:FF:000124">
    <property type="entry name" value="Galectin-4"/>
    <property type="match status" value="2"/>
</dbReference>
<keyword evidence="1 3" id="KW-0430">Lectin</keyword>
<dbReference type="InterPro" id="IPR013320">
    <property type="entry name" value="ConA-like_dom_sf"/>
</dbReference>